<evidence type="ECO:0000256" key="9">
    <source>
        <dbReference type="ARBA" id="ARBA00023235"/>
    </source>
</evidence>
<dbReference type="AlphaFoldDB" id="A0A1F6M8X3"/>
<dbReference type="GO" id="GO:0005829">
    <property type="term" value="C:cytosol"/>
    <property type="evidence" value="ECO:0007669"/>
    <property type="project" value="TreeGrafter"/>
</dbReference>
<keyword evidence="9" id="KW-0413">Isomerase</keyword>
<evidence type="ECO:0000256" key="10">
    <source>
        <dbReference type="ARBA" id="ARBA00048954"/>
    </source>
</evidence>
<keyword evidence="6 12" id="KW-0347">Helicase</keyword>
<dbReference type="Pfam" id="PF03796">
    <property type="entry name" value="DnaB_C"/>
    <property type="match status" value="1"/>
</dbReference>
<evidence type="ECO:0000256" key="5">
    <source>
        <dbReference type="ARBA" id="ARBA00022801"/>
    </source>
</evidence>
<dbReference type="NCBIfam" id="TIGR00665">
    <property type="entry name" value="DnaB"/>
    <property type="match status" value="1"/>
</dbReference>
<comment type="caution">
    <text evidence="14">The sequence shown here is derived from an EMBL/GenBank/DDBJ whole genome shotgun (WGS) entry which is preliminary data.</text>
</comment>
<keyword evidence="2 12" id="KW-0639">Primosome</keyword>
<dbReference type="InterPro" id="IPR007693">
    <property type="entry name" value="DNA_helicase_DnaB-like_N"/>
</dbReference>
<keyword evidence="5 12" id="KW-0378">Hydrolase</keyword>
<dbReference type="GO" id="GO:0006269">
    <property type="term" value="P:DNA replication, synthesis of primer"/>
    <property type="evidence" value="ECO:0007669"/>
    <property type="project" value="UniProtKB-UniRule"/>
</dbReference>
<name>A0A1F6M8X3_9BACT</name>
<dbReference type="SUPFAM" id="SSF48024">
    <property type="entry name" value="N-terminal domain of DnaB helicase"/>
    <property type="match status" value="1"/>
</dbReference>
<evidence type="ECO:0000256" key="6">
    <source>
        <dbReference type="ARBA" id="ARBA00022806"/>
    </source>
</evidence>
<dbReference type="Gene3D" id="1.10.860.10">
    <property type="entry name" value="DNAb Helicase, Chain A"/>
    <property type="match status" value="1"/>
</dbReference>
<dbReference type="GO" id="GO:0016887">
    <property type="term" value="F:ATP hydrolysis activity"/>
    <property type="evidence" value="ECO:0007669"/>
    <property type="project" value="RHEA"/>
</dbReference>
<comment type="function">
    <text evidence="12">The main replicative DNA helicase, it participates in initiation and elongation during chromosome replication. Travels ahead of the DNA replisome, separating dsDNA into templates for DNA synthesis. A processive ATP-dependent 5'-3' DNA helicase it has DNA-dependent ATPase activity.</text>
</comment>
<dbReference type="GO" id="GO:0003677">
    <property type="term" value="F:DNA binding"/>
    <property type="evidence" value="ECO:0007669"/>
    <property type="project" value="UniProtKB-UniRule"/>
</dbReference>
<dbReference type="PANTHER" id="PTHR30153:SF2">
    <property type="entry name" value="REPLICATIVE DNA HELICASE"/>
    <property type="match status" value="1"/>
</dbReference>
<dbReference type="GO" id="GO:0005524">
    <property type="term" value="F:ATP binding"/>
    <property type="evidence" value="ECO:0007669"/>
    <property type="project" value="UniProtKB-UniRule"/>
</dbReference>
<dbReference type="GO" id="GO:0043139">
    <property type="term" value="F:5'-3' DNA helicase activity"/>
    <property type="evidence" value="ECO:0007669"/>
    <property type="project" value="UniProtKB-EC"/>
</dbReference>
<keyword evidence="8 12" id="KW-0238">DNA-binding</keyword>
<evidence type="ECO:0000256" key="7">
    <source>
        <dbReference type="ARBA" id="ARBA00022840"/>
    </source>
</evidence>
<reference evidence="14 15" key="1">
    <citation type="journal article" date="2016" name="Nat. Commun.">
        <title>Thousands of microbial genomes shed light on interconnected biogeochemical processes in an aquifer system.</title>
        <authorList>
            <person name="Anantharaman K."/>
            <person name="Brown C.T."/>
            <person name="Hug L.A."/>
            <person name="Sharon I."/>
            <person name="Castelle C.J."/>
            <person name="Probst A.J."/>
            <person name="Thomas B.C."/>
            <person name="Singh A."/>
            <person name="Wilkins M.J."/>
            <person name="Karaoz U."/>
            <person name="Brodie E.L."/>
            <person name="Williams K.H."/>
            <person name="Hubbard S.S."/>
            <person name="Banfield J.F."/>
        </authorList>
    </citation>
    <scope>NUCLEOTIDE SEQUENCE [LARGE SCALE GENOMIC DNA]</scope>
</reference>
<dbReference type="InterPro" id="IPR007692">
    <property type="entry name" value="DNA_helicase_DnaB"/>
</dbReference>
<evidence type="ECO:0000256" key="8">
    <source>
        <dbReference type="ARBA" id="ARBA00023125"/>
    </source>
</evidence>
<dbReference type="PANTHER" id="PTHR30153">
    <property type="entry name" value="REPLICATIVE DNA HELICASE DNAB"/>
    <property type="match status" value="1"/>
</dbReference>
<proteinExistence type="inferred from homology"/>
<keyword evidence="4 12" id="KW-0547">Nucleotide-binding</keyword>
<sequence>MSDLVGRIPPHNDEAEQSLLGSILIDKDSILKVHDIIDPEDFYREAHKLVYEACAELTGRREPIDLLSLGNRLREKNQLDLVGGNTLLVTLTNMVPTAAHVVNYANIVHRKGILRRLLKASENITRIAFEEADEIEDVLDKAQQQIYGVSSSFGGTAFTPIRDVLVDAFDRIDELHREKGKLRGIPTGFAALDNLIAGLQKSDLVIIAARPSVGKTSLALDMARVAATQHKIPTGLFSLEMSKEQLVDRLLCAEANIDLWKLRTGHLAEREDSDDFARLGHAMGTLSEAPLYIDDTASLNITQIRTKARRLQMEYGLGLIVVDYLQLMESKSGGNSDNRVQEVAEITRGLKSLARELNVPVIALSQLARAVEQSKPAIPKLAHLRESGSIEQDADIVMFIYRKAADRNYRPEEVSPEERHIAEIHIAKHRNGPTGIVQLYFNETTANFRNLDTTHKQF</sequence>
<comment type="catalytic activity">
    <reaction evidence="10 12">
        <text>ATP + H2O = ADP + phosphate + H(+)</text>
        <dbReference type="Rhea" id="RHEA:13065"/>
        <dbReference type="ChEBI" id="CHEBI:15377"/>
        <dbReference type="ChEBI" id="CHEBI:15378"/>
        <dbReference type="ChEBI" id="CHEBI:30616"/>
        <dbReference type="ChEBI" id="CHEBI:43474"/>
        <dbReference type="ChEBI" id="CHEBI:456216"/>
        <dbReference type="EC" id="5.6.2.3"/>
    </reaction>
</comment>
<gene>
    <name evidence="14" type="ORF">A3C15_02250</name>
</gene>
<dbReference type="PROSITE" id="PS51199">
    <property type="entry name" value="SF4_HELICASE"/>
    <property type="match status" value="1"/>
</dbReference>
<evidence type="ECO:0000256" key="11">
    <source>
        <dbReference type="NCBIfam" id="TIGR00665"/>
    </source>
</evidence>
<evidence type="ECO:0000313" key="15">
    <source>
        <dbReference type="Proteomes" id="UP000176532"/>
    </source>
</evidence>
<accession>A0A1F6M8X3</accession>
<dbReference type="InterPro" id="IPR007694">
    <property type="entry name" value="DNA_helicase_DnaB-like_C"/>
</dbReference>
<dbReference type="Proteomes" id="UP000176532">
    <property type="component" value="Unassembled WGS sequence"/>
</dbReference>
<comment type="similarity">
    <text evidence="1 12">Belongs to the helicase family. DnaB subfamily.</text>
</comment>
<evidence type="ECO:0000259" key="13">
    <source>
        <dbReference type="PROSITE" id="PS51199"/>
    </source>
</evidence>
<dbReference type="CDD" id="cd00984">
    <property type="entry name" value="DnaB_C"/>
    <property type="match status" value="1"/>
</dbReference>
<dbReference type="SUPFAM" id="SSF52540">
    <property type="entry name" value="P-loop containing nucleoside triphosphate hydrolases"/>
    <property type="match status" value="1"/>
</dbReference>
<evidence type="ECO:0000256" key="2">
    <source>
        <dbReference type="ARBA" id="ARBA00022515"/>
    </source>
</evidence>
<dbReference type="InterPro" id="IPR036185">
    <property type="entry name" value="DNA_heli_DnaB-like_N_sf"/>
</dbReference>
<dbReference type="Gene3D" id="3.40.50.300">
    <property type="entry name" value="P-loop containing nucleotide triphosphate hydrolases"/>
    <property type="match status" value="1"/>
</dbReference>
<dbReference type="InterPro" id="IPR027417">
    <property type="entry name" value="P-loop_NTPase"/>
</dbReference>
<dbReference type="EMBL" id="MFQD01000013">
    <property type="protein sequence ID" value="OGH68087.1"/>
    <property type="molecule type" value="Genomic_DNA"/>
</dbReference>
<organism evidence="14 15">
    <name type="scientific">Candidatus Magasanikbacteria bacterium RIFCSPHIGHO2_02_FULL_50_9b</name>
    <dbReference type="NCBI Taxonomy" id="1798682"/>
    <lineage>
        <taxon>Bacteria</taxon>
        <taxon>Candidatus Magasanikiibacteriota</taxon>
    </lineage>
</organism>
<evidence type="ECO:0000313" key="14">
    <source>
        <dbReference type="EMBL" id="OGH68087.1"/>
    </source>
</evidence>
<keyword evidence="3 12" id="KW-0235">DNA replication</keyword>
<dbReference type="FunFam" id="1.10.860.10:FF:000001">
    <property type="entry name" value="Replicative DNA helicase"/>
    <property type="match status" value="1"/>
</dbReference>
<protein>
    <recommendedName>
        <fullName evidence="11 12">Replicative DNA helicase</fullName>
        <ecNumber evidence="11 12">5.6.2.3</ecNumber>
    </recommendedName>
</protein>
<evidence type="ECO:0000256" key="1">
    <source>
        <dbReference type="ARBA" id="ARBA00008428"/>
    </source>
</evidence>
<dbReference type="InterPro" id="IPR016136">
    <property type="entry name" value="DNA_helicase_N/primase_C"/>
</dbReference>
<evidence type="ECO:0000256" key="3">
    <source>
        <dbReference type="ARBA" id="ARBA00022705"/>
    </source>
</evidence>
<keyword evidence="7 12" id="KW-0067">ATP-binding</keyword>
<dbReference type="GO" id="GO:1990077">
    <property type="term" value="C:primosome complex"/>
    <property type="evidence" value="ECO:0007669"/>
    <property type="project" value="UniProtKB-UniRule"/>
</dbReference>
<dbReference type="STRING" id="1798682.A3C15_02250"/>
<dbReference type="Pfam" id="PF00772">
    <property type="entry name" value="DnaB"/>
    <property type="match status" value="1"/>
</dbReference>
<evidence type="ECO:0000256" key="4">
    <source>
        <dbReference type="ARBA" id="ARBA00022741"/>
    </source>
</evidence>
<feature type="domain" description="SF4 helicase" evidence="13">
    <location>
        <begin position="178"/>
        <end position="455"/>
    </location>
</feature>
<evidence type="ECO:0000256" key="12">
    <source>
        <dbReference type="RuleBase" id="RU362085"/>
    </source>
</evidence>
<dbReference type="EC" id="5.6.2.3" evidence="11 12"/>